<dbReference type="EMBL" id="BAAANF010000008">
    <property type="protein sequence ID" value="GAA1680448.1"/>
    <property type="molecule type" value="Genomic_DNA"/>
</dbReference>
<evidence type="ECO:0000313" key="5">
    <source>
        <dbReference type="Proteomes" id="UP001500280"/>
    </source>
</evidence>
<evidence type="ECO:0000313" key="4">
    <source>
        <dbReference type="EMBL" id="GAA1680448.1"/>
    </source>
</evidence>
<dbReference type="PROSITE" id="PS51677">
    <property type="entry name" value="NODB"/>
    <property type="match status" value="1"/>
</dbReference>
<dbReference type="PANTHER" id="PTHR10587">
    <property type="entry name" value="GLYCOSYL TRANSFERASE-RELATED"/>
    <property type="match status" value="1"/>
</dbReference>
<dbReference type="PANTHER" id="PTHR10587:SF134">
    <property type="entry name" value="SECRETED PROTEIN"/>
    <property type="match status" value="1"/>
</dbReference>
<name>A0ABP4T0S9_9ACTN</name>
<evidence type="ECO:0000259" key="3">
    <source>
        <dbReference type="PROSITE" id="PS51677"/>
    </source>
</evidence>
<organism evidence="4 5">
    <name type="scientific">Kribbella yunnanensis</name>
    <dbReference type="NCBI Taxonomy" id="190194"/>
    <lineage>
        <taxon>Bacteria</taxon>
        <taxon>Bacillati</taxon>
        <taxon>Actinomycetota</taxon>
        <taxon>Actinomycetes</taxon>
        <taxon>Propionibacteriales</taxon>
        <taxon>Kribbellaceae</taxon>
        <taxon>Kribbella</taxon>
    </lineage>
</organism>
<feature type="signal peptide" evidence="2">
    <location>
        <begin position="1"/>
        <end position="18"/>
    </location>
</feature>
<dbReference type="InterPro" id="IPR050248">
    <property type="entry name" value="Polysacc_deacetylase_ArnD"/>
</dbReference>
<accession>A0ABP4T0S9</accession>
<dbReference type="PROSITE" id="PS51257">
    <property type="entry name" value="PROKAR_LIPOPROTEIN"/>
    <property type="match status" value="1"/>
</dbReference>
<keyword evidence="2" id="KW-0732">Signal</keyword>
<dbReference type="Gene3D" id="3.20.20.370">
    <property type="entry name" value="Glycoside hydrolase/deacetylase"/>
    <property type="match status" value="1"/>
</dbReference>
<dbReference type="Proteomes" id="UP001500280">
    <property type="component" value="Unassembled WGS sequence"/>
</dbReference>
<reference evidence="5" key="1">
    <citation type="journal article" date="2019" name="Int. J. Syst. Evol. Microbiol.">
        <title>The Global Catalogue of Microorganisms (GCM) 10K type strain sequencing project: providing services to taxonomists for standard genome sequencing and annotation.</title>
        <authorList>
            <consortium name="The Broad Institute Genomics Platform"/>
            <consortium name="The Broad Institute Genome Sequencing Center for Infectious Disease"/>
            <person name="Wu L."/>
            <person name="Ma J."/>
        </authorList>
    </citation>
    <scope>NUCLEOTIDE SEQUENCE [LARGE SCALE GENOMIC DNA]</scope>
    <source>
        <strain evidence="5">JCM 14307</strain>
    </source>
</reference>
<keyword evidence="5" id="KW-1185">Reference proteome</keyword>
<feature type="domain" description="NodB homology" evidence="3">
    <location>
        <begin position="95"/>
        <end position="297"/>
    </location>
</feature>
<evidence type="ECO:0000256" key="1">
    <source>
        <dbReference type="SAM" id="MobiDB-lite"/>
    </source>
</evidence>
<feature type="region of interest" description="Disordered" evidence="1">
    <location>
        <begin position="25"/>
        <end position="88"/>
    </location>
</feature>
<proteinExistence type="predicted"/>
<feature type="compositionally biased region" description="Pro residues" evidence="1">
    <location>
        <begin position="38"/>
        <end position="58"/>
    </location>
</feature>
<gene>
    <name evidence="4" type="ORF">GCM10009745_25590</name>
</gene>
<evidence type="ECO:0000256" key="2">
    <source>
        <dbReference type="SAM" id="SignalP"/>
    </source>
</evidence>
<dbReference type="Pfam" id="PF01522">
    <property type="entry name" value="Polysacc_deac_1"/>
    <property type="match status" value="1"/>
</dbReference>
<dbReference type="InterPro" id="IPR011330">
    <property type="entry name" value="Glyco_hydro/deAcase_b/a-brl"/>
</dbReference>
<feature type="chain" id="PRO_5045195093" evidence="2">
    <location>
        <begin position="19"/>
        <end position="307"/>
    </location>
</feature>
<dbReference type="SUPFAM" id="SSF88713">
    <property type="entry name" value="Glycoside hydrolase/deacetylase"/>
    <property type="match status" value="1"/>
</dbReference>
<sequence>MTGARGIALLLVAALVMAGCGEQESSTGVVPLSTTPTASPPPSTATPSTPRPGSPAPSTPRVSTPTPVGTPNGRPGASHNSNLMPIVDHGPRDQKLVALTFDADLTAAMRKRLLSGKVTSYYNATLIKELRTLQVPATMFLTGMWMEEYPEVTRELAADPLFELGTHTYDHRAFTKHCYTLGSVPRSDMLADVQKAVTQLDKLDPHATRWFRFPGGCYDGTALHELAPAGVTAVGLDVPGADGFAKSPKPIVKQVLSHVQNGSIVVLHMHGGDNAPYTDEAITPIVKELRTRGFQLVTVTQLMNGNR</sequence>
<comment type="caution">
    <text evidence="4">The sequence shown here is derived from an EMBL/GenBank/DDBJ whole genome shotgun (WGS) entry which is preliminary data.</text>
</comment>
<protein>
    <submittedName>
        <fullName evidence="4">Polysaccharide deacetylase family protein</fullName>
    </submittedName>
</protein>
<dbReference type="RefSeq" id="WP_344149828.1">
    <property type="nucleotide sequence ID" value="NZ_BAAANF010000008.1"/>
</dbReference>
<dbReference type="InterPro" id="IPR002509">
    <property type="entry name" value="NODB_dom"/>
</dbReference>
<feature type="compositionally biased region" description="Low complexity" evidence="1">
    <location>
        <begin position="59"/>
        <end position="71"/>
    </location>
</feature>